<dbReference type="InterPro" id="IPR035901">
    <property type="entry name" value="GIY-YIG_endonuc_sf"/>
</dbReference>
<keyword evidence="3" id="KW-0255">Endonuclease</keyword>
<comment type="similarity">
    <text evidence="1">Belongs to the UPF0213 family.</text>
</comment>
<evidence type="ECO:0000259" key="2">
    <source>
        <dbReference type="PROSITE" id="PS50164"/>
    </source>
</evidence>
<feature type="domain" description="GIY-YIG" evidence="2">
    <location>
        <begin position="2"/>
        <end position="79"/>
    </location>
</feature>
<reference evidence="3 4" key="1">
    <citation type="submission" date="2020-08" db="EMBL/GenBank/DDBJ databases">
        <title>The Agave Microbiome: Exploring the role of microbial communities in plant adaptations to desert environments.</title>
        <authorList>
            <person name="Partida-Martinez L.P."/>
        </authorList>
    </citation>
    <scope>NUCLEOTIDE SEQUENCE [LARGE SCALE GENOMIC DNA]</scope>
    <source>
        <strain evidence="3 4">AT3.9</strain>
    </source>
</reference>
<dbReference type="EMBL" id="JACHWB010000002">
    <property type="protein sequence ID" value="MBB3018829.1"/>
    <property type="molecule type" value="Genomic_DNA"/>
</dbReference>
<organism evidence="3 4">
    <name type="scientific">Microvirga lupini</name>
    <dbReference type="NCBI Taxonomy" id="420324"/>
    <lineage>
        <taxon>Bacteria</taxon>
        <taxon>Pseudomonadati</taxon>
        <taxon>Pseudomonadota</taxon>
        <taxon>Alphaproteobacteria</taxon>
        <taxon>Hyphomicrobiales</taxon>
        <taxon>Methylobacteriaceae</taxon>
        <taxon>Microvirga</taxon>
    </lineage>
</organism>
<proteinExistence type="inferred from homology"/>
<dbReference type="PROSITE" id="PS50164">
    <property type="entry name" value="GIY_YIG"/>
    <property type="match status" value="1"/>
</dbReference>
<dbReference type="SUPFAM" id="SSF82771">
    <property type="entry name" value="GIY-YIG endonuclease"/>
    <property type="match status" value="1"/>
</dbReference>
<dbReference type="PANTHER" id="PTHR34477:SF1">
    <property type="entry name" value="UPF0213 PROTEIN YHBQ"/>
    <property type="match status" value="1"/>
</dbReference>
<evidence type="ECO:0000313" key="3">
    <source>
        <dbReference type="EMBL" id="MBB3018829.1"/>
    </source>
</evidence>
<accession>A0A7W4YX34</accession>
<gene>
    <name evidence="3" type="ORF">FHR70_001883</name>
</gene>
<dbReference type="InterPro" id="IPR050190">
    <property type="entry name" value="UPF0213_domain"/>
</dbReference>
<keyword evidence="3" id="KW-0540">Nuclease</keyword>
<comment type="caution">
    <text evidence="3">The sequence shown here is derived from an EMBL/GenBank/DDBJ whole genome shotgun (WGS) entry which is preliminary data.</text>
</comment>
<keyword evidence="4" id="KW-1185">Reference proteome</keyword>
<dbReference type="RefSeq" id="WP_183449390.1">
    <property type="nucleotide sequence ID" value="NZ_JACHWB010000002.1"/>
</dbReference>
<keyword evidence="3" id="KW-0378">Hydrolase</keyword>
<evidence type="ECO:0000256" key="1">
    <source>
        <dbReference type="ARBA" id="ARBA00007435"/>
    </source>
</evidence>
<evidence type="ECO:0000313" key="4">
    <source>
        <dbReference type="Proteomes" id="UP000532010"/>
    </source>
</evidence>
<dbReference type="Gene3D" id="3.40.1440.10">
    <property type="entry name" value="GIY-YIG endonuclease"/>
    <property type="match status" value="1"/>
</dbReference>
<dbReference type="GO" id="GO:0004519">
    <property type="term" value="F:endonuclease activity"/>
    <property type="evidence" value="ECO:0007669"/>
    <property type="project" value="UniProtKB-KW"/>
</dbReference>
<dbReference type="AlphaFoldDB" id="A0A7W4YX34"/>
<sequence>MNGCWFYILRCADGSYYTGTSRSEDLETRVSQHNQGIFGGYTAKRRPVALVYSIQFGSITDAIAYERRVKGWSRAKKEALIRGDFDALHSLSKSRRSDLKATGEADQT</sequence>
<dbReference type="Pfam" id="PF01541">
    <property type="entry name" value="GIY-YIG"/>
    <property type="match status" value="1"/>
</dbReference>
<dbReference type="CDD" id="cd10456">
    <property type="entry name" value="GIY-YIG_UPF0213"/>
    <property type="match status" value="1"/>
</dbReference>
<name>A0A7W4YX34_9HYPH</name>
<dbReference type="Proteomes" id="UP000532010">
    <property type="component" value="Unassembled WGS sequence"/>
</dbReference>
<dbReference type="PANTHER" id="PTHR34477">
    <property type="entry name" value="UPF0213 PROTEIN YHBQ"/>
    <property type="match status" value="1"/>
</dbReference>
<protein>
    <submittedName>
        <fullName evidence="3">Putative endonuclease</fullName>
    </submittedName>
</protein>
<dbReference type="InterPro" id="IPR000305">
    <property type="entry name" value="GIY-YIG_endonuc"/>
</dbReference>